<dbReference type="Gene3D" id="1.10.10.1320">
    <property type="entry name" value="Anti-sigma factor, zinc-finger domain"/>
    <property type="match status" value="1"/>
</dbReference>
<sequence>MSPAPHTPGWARMLHGFVDGELDAAHVLECEAHLAICPECADSVAHLRAMRAMLQAAEPGFTAPLALRARVLADLAQDRRRPLPGLLRRLWNWSPVPLAAGLAACLMLLLAQPRGPDLADELVAGHVRSLLARHLTDIETSAAHTVKPWFIGRIDFAPPVVDLAARGFPLVGGRLDYIGGRAVAVLVYGRREHVINLFVWPELHGQEGAAAREGYSLTQWTQAGLAFWAVSDLNAVELREFREEFSAATPR</sequence>
<comment type="caution">
    <text evidence="2">The sequence shown here is derived from an EMBL/GenBank/DDBJ whole genome shotgun (WGS) entry which is preliminary data.</text>
</comment>
<dbReference type="InterPro" id="IPR027383">
    <property type="entry name" value="Znf_put"/>
</dbReference>
<evidence type="ECO:0000313" key="3">
    <source>
        <dbReference type="Proteomes" id="UP000249688"/>
    </source>
</evidence>
<dbReference type="Proteomes" id="UP000249688">
    <property type="component" value="Unassembled WGS sequence"/>
</dbReference>
<dbReference type="EMBL" id="QKYU01000005">
    <property type="protein sequence ID" value="PZW48416.1"/>
    <property type="molecule type" value="Genomic_DNA"/>
</dbReference>
<keyword evidence="3" id="KW-1185">Reference proteome</keyword>
<reference evidence="2 3" key="1">
    <citation type="submission" date="2018-06" db="EMBL/GenBank/DDBJ databases">
        <title>Genomic Encyclopedia of Archaeal and Bacterial Type Strains, Phase II (KMG-II): from individual species to whole genera.</title>
        <authorList>
            <person name="Goeker M."/>
        </authorList>
    </citation>
    <scope>NUCLEOTIDE SEQUENCE [LARGE SCALE GENOMIC DNA]</scope>
    <source>
        <strain evidence="2 3">DSM 24525</strain>
    </source>
</reference>
<evidence type="ECO:0000259" key="1">
    <source>
        <dbReference type="Pfam" id="PF13490"/>
    </source>
</evidence>
<dbReference type="RefSeq" id="WP_211314040.1">
    <property type="nucleotide sequence ID" value="NZ_QKYU01000005.1"/>
</dbReference>
<organism evidence="2 3">
    <name type="scientific">Humitalea rosea</name>
    <dbReference type="NCBI Taxonomy" id="990373"/>
    <lineage>
        <taxon>Bacteria</taxon>
        <taxon>Pseudomonadati</taxon>
        <taxon>Pseudomonadota</taxon>
        <taxon>Alphaproteobacteria</taxon>
        <taxon>Acetobacterales</taxon>
        <taxon>Roseomonadaceae</taxon>
        <taxon>Humitalea</taxon>
    </lineage>
</organism>
<proteinExistence type="predicted"/>
<name>A0A2W7J973_9PROT</name>
<feature type="domain" description="Putative zinc-finger" evidence="1">
    <location>
        <begin position="12"/>
        <end position="41"/>
    </location>
</feature>
<dbReference type="InterPro" id="IPR041916">
    <property type="entry name" value="Anti_sigma_zinc_sf"/>
</dbReference>
<evidence type="ECO:0000313" key="2">
    <source>
        <dbReference type="EMBL" id="PZW48416.1"/>
    </source>
</evidence>
<protein>
    <submittedName>
        <fullName evidence="2">Anti-sigma factor RsiW</fullName>
    </submittedName>
</protein>
<accession>A0A2W7J973</accession>
<dbReference type="AlphaFoldDB" id="A0A2W7J973"/>
<gene>
    <name evidence="2" type="ORF">C8P66_105165</name>
</gene>
<dbReference type="Pfam" id="PF13490">
    <property type="entry name" value="zf-HC2"/>
    <property type="match status" value="1"/>
</dbReference>